<dbReference type="AlphaFoldDB" id="A0A502L063"/>
<proteinExistence type="predicted"/>
<dbReference type="InterPro" id="IPR050194">
    <property type="entry name" value="Glycosyltransferase_grp1"/>
</dbReference>
<gene>
    <name evidence="3" type="ORF">EPA86_05120</name>
</gene>
<dbReference type="PANTHER" id="PTHR45947">
    <property type="entry name" value="SULFOQUINOVOSYL TRANSFERASE SQD2"/>
    <property type="match status" value="1"/>
</dbReference>
<protein>
    <submittedName>
        <fullName evidence="3">Glycosyltransferase</fullName>
    </submittedName>
</protein>
<feature type="domain" description="Glycosyltransferase subfamily 4-like N-terminal" evidence="2">
    <location>
        <begin position="21"/>
        <end position="169"/>
    </location>
</feature>
<dbReference type="OrthoDB" id="9787293at2"/>
<evidence type="ECO:0000259" key="1">
    <source>
        <dbReference type="Pfam" id="PF00534"/>
    </source>
</evidence>
<dbReference type="Pfam" id="PF13579">
    <property type="entry name" value="Glyco_trans_4_4"/>
    <property type="match status" value="1"/>
</dbReference>
<accession>A0A502L063</accession>
<dbReference type="Gene3D" id="3.40.50.2000">
    <property type="entry name" value="Glycogen Phosphorylase B"/>
    <property type="match status" value="2"/>
</dbReference>
<dbReference type="Proteomes" id="UP000315303">
    <property type="component" value="Unassembled WGS sequence"/>
</dbReference>
<reference evidence="3 4" key="1">
    <citation type="submission" date="2019-01" db="EMBL/GenBank/DDBJ databases">
        <title>Litorilituus lipolytica sp. nov., isolated from intertidal sand of the Yellow Sea in China.</title>
        <authorList>
            <person name="Liu A."/>
        </authorList>
    </citation>
    <scope>NUCLEOTIDE SEQUENCE [LARGE SCALE GENOMIC DNA]</scope>
    <source>
        <strain evidence="3 4">RZ04</strain>
    </source>
</reference>
<dbReference type="GO" id="GO:0016757">
    <property type="term" value="F:glycosyltransferase activity"/>
    <property type="evidence" value="ECO:0007669"/>
    <property type="project" value="InterPro"/>
</dbReference>
<name>A0A502L063_9GAMM</name>
<keyword evidence="4" id="KW-1185">Reference proteome</keyword>
<keyword evidence="3" id="KW-0808">Transferase</keyword>
<dbReference type="InterPro" id="IPR001296">
    <property type="entry name" value="Glyco_trans_1"/>
</dbReference>
<dbReference type="RefSeq" id="WP_140602347.1">
    <property type="nucleotide sequence ID" value="NZ_SAWY01000009.1"/>
</dbReference>
<dbReference type="SUPFAM" id="SSF53756">
    <property type="entry name" value="UDP-Glycosyltransferase/glycogen phosphorylase"/>
    <property type="match status" value="1"/>
</dbReference>
<evidence type="ECO:0000259" key="2">
    <source>
        <dbReference type="Pfam" id="PF13579"/>
    </source>
</evidence>
<dbReference type="PANTHER" id="PTHR45947:SF14">
    <property type="entry name" value="SLL1723 PROTEIN"/>
    <property type="match status" value="1"/>
</dbReference>
<evidence type="ECO:0000313" key="3">
    <source>
        <dbReference type="EMBL" id="TPH17066.1"/>
    </source>
</evidence>
<dbReference type="Pfam" id="PF00534">
    <property type="entry name" value="Glycos_transf_1"/>
    <property type="match status" value="1"/>
</dbReference>
<feature type="domain" description="Glycosyl transferase family 1" evidence="1">
    <location>
        <begin position="206"/>
        <end position="363"/>
    </location>
</feature>
<sequence length="396" mass="44761">MNKSKTYKVLHIGKYHPPFMGGIENFMADLMMQQVADGYNVSAIVHHHQKGKSYVEEVDKGVKIFRVPCFGQLAYAPISPSFGLYLNKIIKEQQPEILHLHMPNLSAFWCLLLASAMKIPWVIHWHADVIGSVPDMKIKLLYPFYRFFESRLLKQTQKIIATSPVYLSSSLPLQKYKKKTQIIPLGLSQYGAKVSVDETSNIGCEKDDVLKLLMVGRLTYYKGHSLIIEAIARLKSQGKTLKLNIVGTGELLNEIESDIEKFGLIQDVHLLGKLSDEDLVSEMQQCDLLCLPSIERTEAFGVVLLEAMRESKACLVSDVPGSGMSWVVKQDETGFVVKHGDVDDLVAKLTDILNNMHLLDDYAIAGFQRFSKQFSIEQVSHRVSSLYRELHSDRIF</sequence>
<dbReference type="InterPro" id="IPR028098">
    <property type="entry name" value="Glyco_trans_4-like_N"/>
</dbReference>
<organism evidence="3 4">
    <name type="scientific">Litorilituus lipolyticus</name>
    <dbReference type="NCBI Taxonomy" id="2491017"/>
    <lineage>
        <taxon>Bacteria</taxon>
        <taxon>Pseudomonadati</taxon>
        <taxon>Pseudomonadota</taxon>
        <taxon>Gammaproteobacteria</taxon>
        <taxon>Alteromonadales</taxon>
        <taxon>Colwelliaceae</taxon>
        <taxon>Litorilituus</taxon>
    </lineage>
</organism>
<comment type="caution">
    <text evidence="3">The sequence shown here is derived from an EMBL/GenBank/DDBJ whole genome shotgun (WGS) entry which is preliminary data.</text>
</comment>
<dbReference type="EMBL" id="SAWY01000009">
    <property type="protein sequence ID" value="TPH17066.1"/>
    <property type="molecule type" value="Genomic_DNA"/>
</dbReference>
<evidence type="ECO:0000313" key="4">
    <source>
        <dbReference type="Proteomes" id="UP000315303"/>
    </source>
</evidence>